<dbReference type="InterPro" id="IPR049945">
    <property type="entry name" value="AAA_22"/>
</dbReference>
<dbReference type="KEGG" id="ssyi:EKG83_43620"/>
<sequence>MRFGVLGALAVWTPAGEPVRVPEAKVRLLLADLLAHGGRPVPVDRLVFDLWGDRPPGNPVNTLQTKVSQLRRVLGPLVVREPTGYAVRVGAGSLDLLRFRELVAGGRYAEALGLWRGEPLAEFADAPFVPGVVAAWEEERLAAVERLAEVAPGGVDLAAEVARYPLRERLRGLHMRALYRAGRQVEALESYAELRALLAEERGLEPGPELAALHLAILRQDPALGSGPVPYANPTPGSATPDHDPASGHDPAPGSGRAVERSRTNLPAAVTALVGRDAAVRGLRDLLGRVRLVTLTGPGGVGKTSLAVEVARGSGAPDGVWLVELAGAGDGEQVVAAVAAVLGVRDDGGGRFGDPVDRVVDALRTRDALLVLDNCERLVEPVAGLVSRLLRAAPRLRVLVTSQEPLALAAEVVWAVPPLDLPGAVELFAARAAAAAPGFAVTGENAPLVEAVCRRLDGLPLALELAATRVRGLGLPTLLDRLRDRFRVLAGGHRDAPARHRTLRAVIDWSWDLLDDTERAVLRRLSAHVDGCALDAAEAVCAGGGVAAADVPDVLTRLVDRSLVVAPEHTGTPRFRLLESVADYGRERLREAGELEDVRRRHAEFYLALAERADPELRGPDQLRWLERLDADAANLRAAFDAVPDPARLARALTCYWFLRGRLREALRLLTGDDPVTVAWRAALGVLAGEAVDPAAVARAAEIEDPGERARARWFLGYVLATVGDMARGEELTRQALAAFEELGDRWGVAAAHADLVNHLPARGLVDQARESAALSAALFTEVGDRWGLLKASFALGVLAQMDGDYARSAAVHREGLRVAEELRSWPEVSYKLSWLGRVALLTGDLAEARDLHERARRIAVEHGFPPGEVYAETGLALGARREGLLDEAEERFGRVLAWHRKVGGDLAATLPLAELGFVAELRGEVDRALELQAEGLALARTSGDPRAVALGLEGMAGARAAGGEAAEAARLLGAAAAARDSVGVPLPPGERGDVDRITAAVREVLGAEGFAAAFEAGYAGGEPAERT</sequence>
<dbReference type="SUPFAM" id="SSF46894">
    <property type="entry name" value="C-terminal effector domain of the bipartite response regulators"/>
    <property type="match status" value="1"/>
</dbReference>
<comment type="similarity">
    <text evidence="1">Belongs to the AfsR/DnrI/RedD regulatory family.</text>
</comment>
<dbReference type="InterPro" id="IPR001867">
    <property type="entry name" value="OmpR/PhoB-type_DNA-bd"/>
</dbReference>
<organism evidence="6 7">
    <name type="scientific">Saccharothrix syringae</name>
    <name type="common">Nocardiopsis syringae</name>
    <dbReference type="NCBI Taxonomy" id="103733"/>
    <lineage>
        <taxon>Bacteria</taxon>
        <taxon>Bacillati</taxon>
        <taxon>Actinomycetota</taxon>
        <taxon>Actinomycetes</taxon>
        <taxon>Pseudonocardiales</taxon>
        <taxon>Pseudonocardiaceae</taxon>
        <taxon>Saccharothrix</taxon>
    </lineage>
</organism>
<dbReference type="EMBL" id="CP034550">
    <property type="protein sequence ID" value="QFZ23420.1"/>
    <property type="molecule type" value="Genomic_DNA"/>
</dbReference>
<dbReference type="SUPFAM" id="SSF52540">
    <property type="entry name" value="P-loop containing nucleoside triphosphate hydrolases"/>
    <property type="match status" value="1"/>
</dbReference>
<dbReference type="Gene3D" id="1.10.10.10">
    <property type="entry name" value="Winged helix-like DNA-binding domain superfamily/Winged helix DNA-binding domain"/>
    <property type="match status" value="1"/>
</dbReference>
<dbReference type="SUPFAM" id="SSF48452">
    <property type="entry name" value="TPR-like"/>
    <property type="match status" value="3"/>
</dbReference>
<protein>
    <submittedName>
        <fullName evidence="6">AfsR/SARP family transcriptional regulator</fullName>
    </submittedName>
</protein>
<dbReference type="Pfam" id="PF25872">
    <property type="entry name" value="HTH_77"/>
    <property type="match status" value="1"/>
</dbReference>
<dbReference type="PANTHER" id="PTHR47691">
    <property type="entry name" value="REGULATOR-RELATED"/>
    <property type="match status" value="1"/>
</dbReference>
<dbReference type="GO" id="GO:0006355">
    <property type="term" value="P:regulation of DNA-templated transcription"/>
    <property type="evidence" value="ECO:0007669"/>
    <property type="project" value="InterPro"/>
</dbReference>
<dbReference type="PANTHER" id="PTHR47691:SF3">
    <property type="entry name" value="HTH-TYPE TRANSCRIPTIONAL REGULATOR RV0890C-RELATED"/>
    <property type="match status" value="1"/>
</dbReference>
<dbReference type="GO" id="GO:0000160">
    <property type="term" value="P:phosphorelay signal transduction system"/>
    <property type="evidence" value="ECO:0007669"/>
    <property type="project" value="InterPro"/>
</dbReference>
<dbReference type="InterPro" id="IPR058852">
    <property type="entry name" value="HTH_77"/>
</dbReference>
<dbReference type="Proteomes" id="UP000325787">
    <property type="component" value="Chromosome"/>
</dbReference>
<evidence type="ECO:0000256" key="4">
    <source>
        <dbReference type="SAM" id="MobiDB-lite"/>
    </source>
</evidence>
<dbReference type="InterPro" id="IPR005158">
    <property type="entry name" value="BTAD"/>
</dbReference>
<dbReference type="InterPro" id="IPR016032">
    <property type="entry name" value="Sig_transdc_resp-reg_C-effctor"/>
</dbReference>
<dbReference type="AlphaFoldDB" id="A0A5Q0HC83"/>
<keyword evidence="2 3" id="KW-0238">DNA-binding</keyword>
<evidence type="ECO:0000256" key="1">
    <source>
        <dbReference type="ARBA" id="ARBA00005820"/>
    </source>
</evidence>
<dbReference type="InterPro" id="IPR036388">
    <property type="entry name" value="WH-like_DNA-bd_sf"/>
</dbReference>
<dbReference type="InterPro" id="IPR027417">
    <property type="entry name" value="P-loop_NTPase"/>
</dbReference>
<dbReference type="Pfam" id="PF03704">
    <property type="entry name" value="BTAD"/>
    <property type="match status" value="1"/>
</dbReference>
<dbReference type="CDD" id="cd15831">
    <property type="entry name" value="BTAD"/>
    <property type="match status" value="1"/>
</dbReference>
<dbReference type="Gene3D" id="3.40.50.300">
    <property type="entry name" value="P-loop containing nucleotide triphosphate hydrolases"/>
    <property type="match status" value="1"/>
</dbReference>
<dbReference type="GO" id="GO:0016887">
    <property type="term" value="F:ATP hydrolysis activity"/>
    <property type="evidence" value="ECO:0007669"/>
    <property type="project" value="InterPro"/>
</dbReference>
<dbReference type="SMART" id="SM00862">
    <property type="entry name" value="Trans_reg_C"/>
    <property type="match status" value="1"/>
</dbReference>
<feature type="region of interest" description="Disordered" evidence="4">
    <location>
        <begin position="226"/>
        <end position="261"/>
    </location>
</feature>
<dbReference type="Pfam" id="PF13401">
    <property type="entry name" value="AAA_22"/>
    <property type="match status" value="1"/>
</dbReference>
<dbReference type="SMART" id="SM01043">
    <property type="entry name" value="BTAD"/>
    <property type="match status" value="1"/>
</dbReference>
<gene>
    <name evidence="6" type="ORF">EKG83_43620</name>
</gene>
<accession>A0A5Q0HC83</accession>
<proteinExistence type="inferred from homology"/>
<reference evidence="7" key="1">
    <citation type="journal article" date="2021" name="Curr. Microbiol.">
        <title>Complete genome of nocamycin-producing strain Saccharothrix syringae NRRL B-16468 reveals the biosynthetic potential for secondary metabolites.</title>
        <authorList>
            <person name="Mo X."/>
            <person name="Yang S."/>
        </authorList>
    </citation>
    <scope>NUCLEOTIDE SEQUENCE [LARGE SCALE GENOMIC DNA]</scope>
    <source>
        <strain evidence="7">ATCC 51364 / DSM 43886 / JCM 6844 / KCTC 9398 / NBRC 14523 / NRRL B-16468 / INA 2240</strain>
    </source>
</reference>
<dbReference type="OrthoDB" id="9812579at2"/>
<evidence type="ECO:0000259" key="5">
    <source>
        <dbReference type="PROSITE" id="PS51755"/>
    </source>
</evidence>
<keyword evidence="7" id="KW-1185">Reference proteome</keyword>
<feature type="DNA-binding region" description="OmpR/PhoB-type" evidence="3">
    <location>
        <begin position="1"/>
        <end position="89"/>
    </location>
</feature>
<dbReference type="Gene3D" id="1.25.40.10">
    <property type="entry name" value="Tetratricopeptide repeat domain"/>
    <property type="match status" value="3"/>
</dbReference>
<evidence type="ECO:0000313" key="7">
    <source>
        <dbReference type="Proteomes" id="UP000325787"/>
    </source>
</evidence>
<evidence type="ECO:0000313" key="6">
    <source>
        <dbReference type="EMBL" id="QFZ23420.1"/>
    </source>
</evidence>
<dbReference type="PROSITE" id="PS51755">
    <property type="entry name" value="OMPR_PHOB"/>
    <property type="match status" value="1"/>
</dbReference>
<dbReference type="InterPro" id="IPR011990">
    <property type="entry name" value="TPR-like_helical_dom_sf"/>
</dbReference>
<dbReference type="GO" id="GO:0003677">
    <property type="term" value="F:DNA binding"/>
    <property type="evidence" value="ECO:0007669"/>
    <property type="project" value="UniProtKB-UniRule"/>
</dbReference>
<evidence type="ECO:0000256" key="2">
    <source>
        <dbReference type="ARBA" id="ARBA00023125"/>
    </source>
</evidence>
<dbReference type="PRINTS" id="PR00364">
    <property type="entry name" value="DISEASERSIST"/>
</dbReference>
<name>A0A5Q0HC83_SACSY</name>
<feature type="domain" description="OmpR/PhoB-type" evidence="5">
    <location>
        <begin position="1"/>
        <end position="89"/>
    </location>
</feature>
<dbReference type="RefSeq" id="WP_033428810.1">
    <property type="nucleotide sequence ID" value="NZ_CP034550.1"/>
</dbReference>
<evidence type="ECO:0000256" key="3">
    <source>
        <dbReference type="PROSITE-ProRule" id="PRU01091"/>
    </source>
</evidence>